<comment type="similarity">
    <text evidence="1 2">Belongs to the CutC family.</text>
</comment>
<protein>
    <recommendedName>
        <fullName evidence="2">PF03932 family protein CutC</fullName>
    </recommendedName>
</protein>
<dbReference type="SUPFAM" id="SSF110395">
    <property type="entry name" value="CutC-like"/>
    <property type="match status" value="1"/>
</dbReference>
<keyword evidence="2" id="KW-0963">Cytoplasm</keyword>
<dbReference type="Pfam" id="PF03932">
    <property type="entry name" value="CutC"/>
    <property type="match status" value="1"/>
</dbReference>
<dbReference type="InterPro" id="IPR005627">
    <property type="entry name" value="CutC-like"/>
</dbReference>
<dbReference type="HAMAP" id="MF_00795">
    <property type="entry name" value="CutC"/>
    <property type="match status" value="1"/>
</dbReference>
<dbReference type="PANTHER" id="PTHR12598">
    <property type="entry name" value="COPPER HOMEOSTASIS PROTEIN CUTC"/>
    <property type="match status" value="1"/>
</dbReference>
<dbReference type="Gene3D" id="3.20.20.380">
    <property type="entry name" value="Copper homeostasis (CutC) domain"/>
    <property type="match status" value="1"/>
</dbReference>
<dbReference type="EMBL" id="LT615367">
    <property type="protein sequence ID" value="SLM63211.1"/>
    <property type="molecule type" value="Genomic_DNA"/>
</dbReference>
<dbReference type="RefSeq" id="WP_035342164.1">
    <property type="nucleotide sequence ID" value="NZ_LT615367.1"/>
</dbReference>
<accession>A0A375AB90</accession>
<gene>
    <name evidence="2 3" type="primary">cutC</name>
    <name evidence="3" type="ORF">DAQ1742_02317</name>
</gene>
<name>A0A375AB90_9GAMM</name>
<dbReference type="GO" id="GO:0005737">
    <property type="term" value="C:cytoplasm"/>
    <property type="evidence" value="ECO:0007669"/>
    <property type="project" value="UniProtKB-SubCell"/>
</dbReference>
<dbReference type="Proteomes" id="UP000294820">
    <property type="component" value="Chromosome 1"/>
</dbReference>
<dbReference type="FunFam" id="3.20.20.380:FF:000001">
    <property type="entry name" value="Copper homeostasis protein CutC"/>
    <property type="match status" value="1"/>
</dbReference>
<dbReference type="GO" id="GO:0005507">
    <property type="term" value="F:copper ion binding"/>
    <property type="evidence" value="ECO:0007669"/>
    <property type="project" value="TreeGrafter"/>
</dbReference>
<dbReference type="InterPro" id="IPR036822">
    <property type="entry name" value="CutC-like_dom_sf"/>
</dbReference>
<comment type="caution">
    <text evidence="2">Once thought to be involved in copper homeostasis, experiments in E.coli have shown this is not the case.</text>
</comment>
<dbReference type="KEGG" id="daq:DAQ1742_02317"/>
<sequence>MSTLEVCCYGLDCALTAQQAGADRVELCAGQREGGLTPGYGVLRQARDSLTIAVHPMVRPRGGDFCYSQQEFSSMLHDIDNIKEMGFPGLVVGVLNEEGHIDLARMRQIMSRCDGVAVTFHRAFDLCLNPRLALDQLADLGVARILTSGQQQSAENGLTLLRELNMSSRGPIIMAGAGVRLTNLHKFRACGIQELHTSAGQWLPSPMRYRKLGVTLCSETEMDEFQHYCVDGDVVAAMKSALGLAHTPAATNRPPVAQRTS</sequence>
<organism evidence="3 4">
    <name type="scientific">Dickeya aquatica</name>
    <dbReference type="NCBI Taxonomy" id="1401087"/>
    <lineage>
        <taxon>Bacteria</taxon>
        <taxon>Pseudomonadati</taxon>
        <taxon>Pseudomonadota</taxon>
        <taxon>Gammaproteobacteria</taxon>
        <taxon>Enterobacterales</taxon>
        <taxon>Pectobacteriaceae</taxon>
        <taxon>Dickeya</taxon>
    </lineage>
</organism>
<evidence type="ECO:0000256" key="1">
    <source>
        <dbReference type="ARBA" id="ARBA00007768"/>
    </source>
</evidence>
<dbReference type="AlphaFoldDB" id="A0A375AB90"/>
<evidence type="ECO:0000313" key="3">
    <source>
        <dbReference type="EMBL" id="SLM63211.1"/>
    </source>
</evidence>
<keyword evidence="4" id="KW-1185">Reference proteome</keyword>
<evidence type="ECO:0000313" key="4">
    <source>
        <dbReference type="Proteomes" id="UP000294820"/>
    </source>
</evidence>
<comment type="subcellular location">
    <subcellularLocation>
        <location evidence="2">Cytoplasm</location>
    </subcellularLocation>
</comment>
<evidence type="ECO:0000256" key="2">
    <source>
        <dbReference type="HAMAP-Rule" id="MF_00795"/>
    </source>
</evidence>
<reference evidence="3 4" key="1">
    <citation type="submission" date="2016-09" db="EMBL/GenBank/DDBJ databases">
        <authorList>
            <person name="Reverchon S."/>
            <person name="Nasser W."/>
            <person name="Leonard S."/>
            <person name="Brochier C."/>
            <person name="Duprey A."/>
        </authorList>
    </citation>
    <scope>NUCLEOTIDE SEQUENCE [LARGE SCALE GENOMIC DNA]</scope>
    <source>
        <strain evidence="3 4">174/2</strain>
    </source>
</reference>
<proteinExistence type="inferred from homology"/>
<dbReference type="PANTHER" id="PTHR12598:SF0">
    <property type="entry name" value="COPPER HOMEOSTASIS PROTEIN CUTC HOMOLOG"/>
    <property type="match status" value="1"/>
</dbReference>
<dbReference type="NCBIfam" id="NF008603">
    <property type="entry name" value="PRK11572.1"/>
    <property type="match status" value="1"/>
</dbReference>